<reference evidence="2 3" key="1">
    <citation type="submission" date="2019-11" db="EMBL/GenBank/DDBJ databases">
        <authorList>
            <person name="Cao P."/>
        </authorList>
    </citation>
    <scope>NUCLEOTIDE SEQUENCE [LARGE SCALE GENOMIC DNA]</scope>
    <source>
        <strain evidence="2 3">NEAU-AAG5</strain>
    </source>
</reference>
<name>A0A7K1L273_9ACTN</name>
<keyword evidence="2" id="KW-0347">Helicase</keyword>
<keyword evidence="2" id="KW-0378">Hydrolase</keyword>
<dbReference type="Proteomes" id="UP000432015">
    <property type="component" value="Unassembled WGS sequence"/>
</dbReference>
<dbReference type="Gene3D" id="3.40.50.300">
    <property type="entry name" value="P-loop containing nucleotide triphosphate hydrolases"/>
    <property type="match status" value="2"/>
</dbReference>
<keyword evidence="2" id="KW-0547">Nucleotide-binding</keyword>
<dbReference type="EMBL" id="WOFH01000006">
    <property type="protein sequence ID" value="MUN38548.1"/>
    <property type="molecule type" value="Genomic_DNA"/>
</dbReference>
<comment type="caution">
    <text evidence="2">The sequence shown here is derived from an EMBL/GenBank/DDBJ whole genome shotgun (WGS) entry which is preliminary data.</text>
</comment>
<accession>A0A7K1L273</accession>
<feature type="domain" description="Helicase C-terminal" evidence="1">
    <location>
        <begin position="802"/>
        <end position="953"/>
    </location>
</feature>
<dbReference type="SUPFAM" id="SSF52540">
    <property type="entry name" value="P-loop containing nucleoside triphosphate hydrolases"/>
    <property type="match status" value="1"/>
</dbReference>
<dbReference type="Pfam" id="PF00271">
    <property type="entry name" value="Helicase_C"/>
    <property type="match status" value="1"/>
</dbReference>
<protein>
    <submittedName>
        <fullName evidence="2">DNA helicase</fullName>
    </submittedName>
</protein>
<gene>
    <name evidence="2" type="ORF">GNZ18_18315</name>
</gene>
<keyword evidence="2" id="KW-0067">ATP-binding</keyword>
<evidence type="ECO:0000259" key="1">
    <source>
        <dbReference type="PROSITE" id="PS51194"/>
    </source>
</evidence>
<dbReference type="PROSITE" id="PS51194">
    <property type="entry name" value="HELICASE_CTER"/>
    <property type="match status" value="1"/>
</dbReference>
<evidence type="ECO:0000313" key="2">
    <source>
        <dbReference type="EMBL" id="MUN38548.1"/>
    </source>
</evidence>
<sequence length="1083" mass="120848">MTREHCGRKNSVSPHSEHYRFRAELVERLQRDLLGPVGGDEEVISDAPVTTYAAGVLYPRRANEERTLVDAAERDIDLAEASLSVDEIPDTGVSMANLQSPSSMGITFAVNPDIARTVTITITAAMYDPIDTDGHPVEAKRAEQRSTGEHDLCWRRRPMDIKPVTVDVTTPDSYKEMLAPNLELRLRIREPNGEGSAVAVTAALVNVDEIGAYDLQDAHCFFQPSIRVAGPEGANALVERPVPVGADEDEIRVNKLLYRHAPTFAVGHGCAADWDWRPPAPRDDALLSGEPAAVSEVGTAFVPTTEVLLTDSNPHIDASGLEMRRLAEGSDDEVLRALRRLTKGYREWIAERSEEARLLQATEYGWAAERQIEQCGLACDRMESGIDLLRERPDVMRAFRLANRAMALQRGRTVWIRSGRKGEPHLDSRWRPFQIAFLLLCLDGIHDPDHEDRKLADLLWFPTGGGKTEAYLGIIAFTIFLRRMRKGPQGGGVTAIMRYTLRLLTLQQFERAATLICAMEVMRREKPRELGDETISLGMWVGRAATPNKVQEAAKSIKKLREGKDLQEENPVQLRLCPWCGTAMDAWNYEVDATTTDMRTFCSSEECDFHGALPVHVVDDVIYQVRPTLIIATIDKFAQIAWRDQVAALFNRSGALEGTPPPELIVQDELHLISGPLGSLAGLYETAIDIAADEPKVIASTATIRRADHQVRRLFNREVRQFPPAGLDARDSWFAIETPAEEKASRRYVGLLTPNTSQATLLVRAYAALLHHAAWIGGDDAVRDAYWTLIGYFNSLRLLAAAELQFFDDVQDRLKLLADRDGTDQRPAELLAELTSRVKSSDIPQRLKDLERGLPDEDTFDTVLATNMISVGVDVDRLGLMAIMGQPQTTAEYIQSSSRVGRQHPGLVAVLFNASRSRDRSHYESFTSYHSALYRQVESTSVTPFSSRARDRALHAVLVGAARLLYPEARPNHAAGNVAAFENRLDELRELILARVKAVMPEAPDQLHGTDTDLQDFIERWSELAAENPKLVYEAPPNFKRSEQRNPDTALLCTHSDEDLGYAQPTLWSLRDVDVESDLYLER</sequence>
<dbReference type="AlphaFoldDB" id="A0A7K1L273"/>
<dbReference type="SMART" id="SM00490">
    <property type="entry name" value="HELICc"/>
    <property type="match status" value="1"/>
</dbReference>
<dbReference type="CDD" id="cd18785">
    <property type="entry name" value="SF2_C"/>
    <property type="match status" value="1"/>
</dbReference>
<evidence type="ECO:0000313" key="3">
    <source>
        <dbReference type="Proteomes" id="UP000432015"/>
    </source>
</evidence>
<dbReference type="InterPro" id="IPR001650">
    <property type="entry name" value="Helicase_C-like"/>
</dbReference>
<keyword evidence="3" id="KW-1185">Reference proteome</keyword>
<proteinExistence type="predicted"/>
<dbReference type="InterPro" id="IPR027417">
    <property type="entry name" value="P-loop_NTPase"/>
</dbReference>
<dbReference type="GO" id="GO:0004386">
    <property type="term" value="F:helicase activity"/>
    <property type="evidence" value="ECO:0007669"/>
    <property type="project" value="UniProtKB-KW"/>
</dbReference>
<organism evidence="2 3">
    <name type="scientific">Actinomadura litoris</name>
    <dbReference type="NCBI Taxonomy" id="2678616"/>
    <lineage>
        <taxon>Bacteria</taxon>
        <taxon>Bacillati</taxon>
        <taxon>Actinomycetota</taxon>
        <taxon>Actinomycetes</taxon>
        <taxon>Streptosporangiales</taxon>
        <taxon>Thermomonosporaceae</taxon>
        <taxon>Actinomadura</taxon>
    </lineage>
</organism>